<protein>
    <submittedName>
        <fullName evidence="2">Atrophin-1 multi-domain protein</fullName>
    </submittedName>
</protein>
<feature type="chain" id="PRO_5045224437" evidence="1">
    <location>
        <begin position="21"/>
        <end position="467"/>
    </location>
</feature>
<name>A0ABX0M2T3_9BURK</name>
<keyword evidence="3" id="KW-1185">Reference proteome</keyword>
<dbReference type="EMBL" id="VVIW01000005">
    <property type="protein sequence ID" value="NHZ40913.1"/>
    <property type="molecule type" value="Genomic_DNA"/>
</dbReference>
<reference evidence="2 3" key="1">
    <citation type="submission" date="2019-09" db="EMBL/GenBank/DDBJ databases">
        <title>Taxonomy of Antarctic Massilia spp.: description of Massilia rubra sp. nov., Massilia aquatica sp. nov., Massilia mucilaginosa sp. nov., Massilia frigida sp. nov. isolated from streams, lakes and regoliths.</title>
        <authorList>
            <person name="Holochova P."/>
            <person name="Sedlacek I."/>
            <person name="Kralova S."/>
            <person name="Maslanova I."/>
            <person name="Busse H.-J."/>
            <person name="Stankova E."/>
            <person name="Vrbovska V."/>
            <person name="Kovarovic V."/>
            <person name="Bartak M."/>
            <person name="Svec P."/>
            <person name="Pantucek R."/>
        </authorList>
    </citation>
    <scope>NUCLEOTIDE SEQUENCE [LARGE SCALE GENOMIC DNA]</scope>
    <source>
        <strain evidence="2 3">CCM 8693</strain>
    </source>
</reference>
<dbReference type="RefSeq" id="WP_167076705.1">
    <property type="nucleotide sequence ID" value="NZ_VVIW01000005.1"/>
</dbReference>
<organism evidence="2 3">
    <name type="scientific">Massilia aquatica</name>
    <dbReference type="NCBI Taxonomy" id="2609000"/>
    <lineage>
        <taxon>Bacteria</taxon>
        <taxon>Pseudomonadati</taxon>
        <taxon>Pseudomonadota</taxon>
        <taxon>Betaproteobacteria</taxon>
        <taxon>Burkholderiales</taxon>
        <taxon>Oxalobacteraceae</taxon>
        <taxon>Telluria group</taxon>
        <taxon>Massilia</taxon>
    </lineage>
</organism>
<comment type="caution">
    <text evidence="2">The sequence shown here is derived from an EMBL/GenBank/DDBJ whole genome shotgun (WGS) entry which is preliminary data.</text>
</comment>
<evidence type="ECO:0000313" key="3">
    <source>
        <dbReference type="Proteomes" id="UP000819052"/>
    </source>
</evidence>
<dbReference type="Proteomes" id="UP000819052">
    <property type="component" value="Unassembled WGS sequence"/>
</dbReference>
<accession>A0ABX0M2T3</accession>
<proteinExistence type="predicted"/>
<sequence>MKRYIAVGTLALTVAALAQAQFDTKPTFGTYKKPFAADSLWNSYPVNPVLGTYQIPLTNKPEWDPTIDAGIFAAGVFEAKETDGPMLIYPYPNSKGVMDTDTEIPVPTYTIPHWPATTLPASGGDGHADIADAKLNRLYSFSNLKKNSEGKWIATRVSWTPLNGSGWGTPSHHYQGGRAAGPAPAGGLIRKDEVNDGKAIYDHALSMSLDFTGLSAEPNHYVYPATAADTTIAARPNTGEIPEGALVMLPPTFDTSKITDPKLLKVVRTLMKYGAYVVDRNEDTPFAIYVEIGSPWSAMPRDQLRLIRPALRRVVSHSGHIAGNGRPRVPETNVNLLSMRGVWTKIQGVGPLGFFDTFTQSLQWTAPTTNYEMIQRNFSNGGLGRVMYGAPKAGNRYKFSVESTGGVKMRMWIEVNKVVQKDTKLLANGQSDIIVWPDKGIAYYEALKPVGGAASAKVSLVELPPGQ</sequence>
<evidence type="ECO:0000256" key="1">
    <source>
        <dbReference type="SAM" id="SignalP"/>
    </source>
</evidence>
<evidence type="ECO:0000313" key="2">
    <source>
        <dbReference type="EMBL" id="NHZ40913.1"/>
    </source>
</evidence>
<gene>
    <name evidence="2" type="ORF">F1609_12205</name>
</gene>
<feature type="signal peptide" evidence="1">
    <location>
        <begin position="1"/>
        <end position="20"/>
    </location>
</feature>
<keyword evidence="1" id="KW-0732">Signal</keyword>